<proteinExistence type="predicted"/>
<dbReference type="InterPro" id="IPR011040">
    <property type="entry name" value="Sialidase"/>
</dbReference>
<keyword evidence="3" id="KW-1185">Reference proteome</keyword>
<comment type="caution">
    <text evidence="2">The sequence shown here is derived from an EMBL/GenBank/DDBJ whole genome shotgun (WGS) entry which is preliminary data.</text>
</comment>
<dbReference type="OrthoDB" id="504663at2759"/>
<organism evidence="2 3">
    <name type="scientific">Carnegiea gigantea</name>
    <dbReference type="NCBI Taxonomy" id="171969"/>
    <lineage>
        <taxon>Eukaryota</taxon>
        <taxon>Viridiplantae</taxon>
        <taxon>Streptophyta</taxon>
        <taxon>Embryophyta</taxon>
        <taxon>Tracheophyta</taxon>
        <taxon>Spermatophyta</taxon>
        <taxon>Magnoliopsida</taxon>
        <taxon>eudicotyledons</taxon>
        <taxon>Gunneridae</taxon>
        <taxon>Pentapetalae</taxon>
        <taxon>Caryophyllales</taxon>
        <taxon>Cactineae</taxon>
        <taxon>Cactaceae</taxon>
        <taxon>Cactoideae</taxon>
        <taxon>Echinocereeae</taxon>
        <taxon>Carnegiea</taxon>
    </lineage>
</organism>
<gene>
    <name evidence="2" type="ORF">Cgig2_003765</name>
</gene>
<feature type="domain" description="Sialidase" evidence="1">
    <location>
        <begin position="29"/>
        <end position="327"/>
    </location>
</feature>
<dbReference type="Gene3D" id="2.120.10.10">
    <property type="match status" value="1"/>
</dbReference>
<reference evidence="2" key="1">
    <citation type="submission" date="2022-04" db="EMBL/GenBank/DDBJ databases">
        <title>Carnegiea gigantea Genome sequencing and assembly v2.</title>
        <authorList>
            <person name="Copetti D."/>
            <person name="Sanderson M.J."/>
            <person name="Burquez A."/>
            <person name="Wojciechowski M.F."/>
        </authorList>
    </citation>
    <scope>NUCLEOTIDE SEQUENCE</scope>
    <source>
        <strain evidence="2">SGP5-SGP5p</strain>
        <tissue evidence="2">Aerial part</tissue>
    </source>
</reference>
<accession>A0A9Q1GNY3</accession>
<evidence type="ECO:0000259" key="1">
    <source>
        <dbReference type="Pfam" id="PF13088"/>
    </source>
</evidence>
<dbReference type="PANTHER" id="PTHR43752">
    <property type="entry name" value="BNR/ASP-BOX REPEAT FAMILY PROTEIN"/>
    <property type="match status" value="1"/>
</dbReference>
<dbReference type="CDD" id="cd15482">
    <property type="entry name" value="Sialidase_non-viral"/>
    <property type="match status" value="1"/>
</dbReference>
<evidence type="ECO:0000313" key="2">
    <source>
        <dbReference type="EMBL" id="KAJ8422772.1"/>
    </source>
</evidence>
<dbReference type="AlphaFoldDB" id="A0A9Q1GNY3"/>
<dbReference type="SUPFAM" id="SSF50939">
    <property type="entry name" value="Sialidases"/>
    <property type="match status" value="1"/>
</dbReference>
<dbReference type="Pfam" id="PF13088">
    <property type="entry name" value="BNR_2"/>
    <property type="match status" value="1"/>
</dbReference>
<protein>
    <recommendedName>
        <fullName evidence="1">Sialidase domain-containing protein</fullName>
    </recommendedName>
</protein>
<sequence length="376" mass="41726">MLNIVKEEFTFPEESRPFNVCHTSSIVEFLVAYWGGSNEGAPDVKIYTQRYRKDGSWDSPVVVEEGPNIALWSPVLFKVQDQLLMFFKIGPGFQTSVSYFLHSFLLPTCLLKCLRLSLTPGTAEYNFSWTGCMKRSFDGGLTWSEREQLPAGIMGPVKAKPLLLDDGRLICGSSVQSWNAWACWVEITGDLGKTWSKKGPIQIPNVNMSVIQPVPYKTDNGNLRILMKSHHDIGGRICMSESKDGGHTWSPAMLTQLPTGDAAIDAVKLEDGRLLVAHNATSRGTLKIAVSYDDGDSWTEALTLEDTQGMEFSYASIIQDSDGFVHVTYTYKRLQIKHVVLQPSCCNPEDQNMMAMAAAVATDVKEVVNVAQRIIN</sequence>
<dbReference type="PANTHER" id="PTHR43752:SF2">
    <property type="entry name" value="BNR_ASP-BOX REPEAT FAMILY PROTEIN"/>
    <property type="match status" value="1"/>
</dbReference>
<dbReference type="Proteomes" id="UP001153076">
    <property type="component" value="Unassembled WGS sequence"/>
</dbReference>
<dbReference type="EMBL" id="JAKOGI010002149">
    <property type="protein sequence ID" value="KAJ8422772.1"/>
    <property type="molecule type" value="Genomic_DNA"/>
</dbReference>
<evidence type="ECO:0000313" key="3">
    <source>
        <dbReference type="Proteomes" id="UP001153076"/>
    </source>
</evidence>
<name>A0A9Q1GNY3_9CARY</name>
<dbReference type="InterPro" id="IPR036278">
    <property type="entry name" value="Sialidase_sf"/>
</dbReference>